<proteinExistence type="predicted"/>
<evidence type="ECO:0000313" key="2">
    <source>
        <dbReference type="EMBL" id="CAJ0945009.1"/>
    </source>
</evidence>
<organism evidence="2 3">
    <name type="scientific">Ranitomeya imitator</name>
    <name type="common">mimic poison frog</name>
    <dbReference type="NCBI Taxonomy" id="111125"/>
    <lineage>
        <taxon>Eukaryota</taxon>
        <taxon>Metazoa</taxon>
        <taxon>Chordata</taxon>
        <taxon>Craniata</taxon>
        <taxon>Vertebrata</taxon>
        <taxon>Euteleostomi</taxon>
        <taxon>Amphibia</taxon>
        <taxon>Batrachia</taxon>
        <taxon>Anura</taxon>
        <taxon>Neobatrachia</taxon>
        <taxon>Hyloidea</taxon>
        <taxon>Dendrobatidae</taxon>
        <taxon>Dendrobatinae</taxon>
        <taxon>Ranitomeya</taxon>
    </lineage>
</organism>
<evidence type="ECO:0000256" key="1">
    <source>
        <dbReference type="SAM" id="MobiDB-lite"/>
    </source>
</evidence>
<accession>A0ABN9LPM2</accession>
<reference evidence="2" key="1">
    <citation type="submission" date="2023-07" db="EMBL/GenBank/DDBJ databases">
        <authorList>
            <person name="Stuckert A."/>
        </authorList>
    </citation>
    <scope>NUCLEOTIDE SEQUENCE</scope>
</reference>
<dbReference type="EMBL" id="CAUEEQ010023274">
    <property type="protein sequence ID" value="CAJ0945009.1"/>
    <property type="molecule type" value="Genomic_DNA"/>
</dbReference>
<name>A0ABN9LPM2_9NEOB</name>
<feature type="region of interest" description="Disordered" evidence="1">
    <location>
        <begin position="21"/>
        <end position="44"/>
    </location>
</feature>
<evidence type="ECO:0000313" key="3">
    <source>
        <dbReference type="Proteomes" id="UP001176940"/>
    </source>
</evidence>
<sequence>MYGTQCSGSREFVEGEVVTALERPTTPPASPARPASVRSHPEIE</sequence>
<protein>
    <submittedName>
        <fullName evidence="2">Uncharacterized protein</fullName>
    </submittedName>
</protein>
<gene>
    <name evidence="2" type="ORF">RIMI_LOCUS10669311</name>
</gene>
<dbReference type="Proteomes" id="UP001176940">
    <property type="component" value="Unassembled WGS sequence"/>
</dbReference>
<keyword evidence="3" id="KW-1185">Reference proteome</keyword>
<comment type="caution">
    <text evidence="2">The sequence shown here is derived from an EMBL/GenBank/DDBJ whole genome shotgun (WGS) entry which is preliminary data.</text>
</comment>